<gene>
    <name evidence="31" type="ORF">MUB46_14850</name>
</gene>
<evidence type="ECO:0000256" key="3">
    <source>
        <dbReference type="ARBA" id="ARBA00007090"/>
    </source>
</evidence>
<reference evidence="31 32" key="1">
    <citation type="submission" date="2022-04" db="EMBL/GenBank/DDBJ databases">
        <authorList>
            <person name="Ye Y.-Q."/>
            <person name="Du Z.-J."/>
        </authorList>
    </citation>
    <scope>NUCLEOTIDE SEQUENCE [LARGE SCALE GENOMIC DNA]</scope>
    <source>
        <strain evidence="31 32">A6E488</strain>
    </source>
</reference>
<evidence type="ECO:0000313" key="31">
    <source>
        <dbReference type="EMBL" id="MCT8973139.1"/>
    </source>
</evidence>
<evidence type="ECO:0000256" key="16">
    <source>
        <dbReference type="ARBA" id="ARBA00022968"/>
    </source>
</evidence>
<evidence type="ECO:0000256" key="22">
    <source>
        <dbReference type="ARBA" id="ARBA00023316"/>
    </source>
</evidence>
<keyword evidence="15" id="KW-0133">Cell shape</keyword>
<evidence type="ECO:0000256" key="8">
    <source>
        <dbReference type="ARBA" id="ARBA00022519"/>
    </source>
</evidence>
<evidence type="ECO:0000259" key="29">
    <source>
        <dbReference type="Pfam" id="PF00912"/>
    </source>
</evidence>
<keyword evidence="9" id="KW-0121">Carboxypeptidase</keyword>
<keyword evidence="8" id="KW-0997">Cell inner membrane</keyword>
<evidence type="ECO:0000259" key="28">
    <source>
        <dbReference type="Pfam" id="PF00905"/>
    </source>
</evidence>
<keyword evidence="12" id="KW-0808">Transferase</keyword>
<keyword evidence="13 27" id="KW-0812">Transmembrane</keyword>
<dbReference type="PANTHER" id="PTHR32282">
    <property type="entry name" value="BINDING PROTEIN TRANSPEPTIDASE, PUTATIVE-RELATED"/>
    <property type="match status" value="1"/>
</dbReference>
<comment type="catalytic activity">
    <reaction evidence="25">
        <text>[GlcNAc-(1-&gt;4)-Mur2Ac(oyl-L-Ala-gamma-D-Glu-L-Lys-D-Ala-D-Ala)](n)-di-trans,octa-cis-undecaprenyl diphosphate + beta-D-GlcNAc-(1-&gt;4)-Mur2Ac(oyl-L-Ala-gamma-D-Glu-L-Lys-D-Ala-D-Ala)-di-trans,octa-cis-undecaprenyl diphosphate = [GlcNAc-(1-&gt;4)-Mur2Ac(oyl-L-Ala-gamma-D-Glu-L-Lys-D-Ala-D-Ala)](n+1)-di-trans,octa-cis-undecaprenyl diphosphate + di-trans,octa-cis-undecaprenyl diphosphate + H(+)</text>
        <dbReference type="Rhea" id="RHEA:23708"/>
        <dbReference type="Rhea" id="RHEA-COMP:9602"/>
        <dbReference type="Rhea" id="RHEA-COMP:9603"/>
        <dbReference type="ChEBI" id="CHEBI:15378"/>
        <dbReference type="ChEBI" id="CHEBI:58405"/>
        <dbReference type="ChEBI" id="CHEBI:60033"/>
        <dbReference type="ChEBI" id="CHEBI:78435"/>
        <dbReference type="EC" id="2.4.99.28"/>
    </reaction>
</comment>
<dbReference type="NCBIfam" id="TIGR02074">
    <property type="entry name" value="PBP_1a_fam"/>
    <property type="match status" value="1"/>
</dbReference>
<dbReference type="GO" id="GO:0008955">
    <property type="term" value="F:peptidoglycan glycosyltransferase activity"/>
    <property type="evidence" value="ECO:0007669"/>
    <property type="project" value="UniProtKB-EC"/>
</dbReference>
<dbReference type="GO" id="GO:0071555">
    <property type="term" value="P:cell wall organization"/>
    <property type="evidence" value="ECO:0007669"/>
    <property type="project" value="UniProtKB-KW"/>
</dbReference>
<evidence type="ECO:0000256" key="6">
    <source>
        <dbReference type="ARBA" id="ARBA00018638"/>
    </source>
</evidence>
<evidence type="ECO:0000256" key="23">
    <source>
        <dbReference type="ARBA" id="ARBA00034000"/>
    </source>
</evidence>
<accession>A0AAW5R1Z5</accession>
<keyword evidence="21" id="KW-0511">Multifunctional enzyme</keyword>
<feature type="domain" description="Penicillin-binding protein transpeptidase" evidence="28">
    <location>
        <begin position="440"/>
        <end position="729"/>
    </location>
</feature>
<evidence type="ECO:0000256" key="26">
    <source>
        <dbReference type="ARBA" id="ARBA00060592"/>
    </source>
</evidence>
<evidence type="ECO:0000256" key="11">
    <source>
        <dbReference type="ARBA" id="ARBA00022676"/>
    </source>
</evidence>
<dbReference type="GO" id="GO:0008658">
    <property type="term" value="F:penicillin binding"/>
    <property type="evidence" value="ECO:0007669"/>
    <property type="project" value="InterPro"/>
</dbReference>
<evidence type="ECO:0000256" key="17">
    <source>
        <dbReference type="ARBA" id="ARBA00022984"/>
    </source>
</evidence>
<dbReference type="GO" id="GO:0009252">
    <property type="term" value="P:peptidoglycan biosynthetic process"/>
    <property type="evidence" value="ECO:0007669"/>
    <property type="project" value="UniProtKB-KW"/>
</dbReference>
<dbReference type="InterPro" id="IPR012338">
    <property type="entry name" value="Beta-lactam/transpept-like"/>
</dbReference>
<evidence type="ECO:0000256" key="19">
    <source>
        <dbReference type="ARBA" id="ARBA00023136"/>
    </source>
</evidence>
<evidence type="ECO:0000256" key="7">
    <source>
        <dbReference type="ARBA" id="ARBA00022475"/>
    </source>
</evidence>
<protein>
    <recommendedName>
        <fullName evidence="6">Penicillin-binding protein 1A</fullName>
        <ecNumber evidence="24">2.4.99.28</ecNumber>
        <ecNumber evidence="5">3.4.16.4</ecNumber>
    </recommendedName>
</protein>
<evidence type="ECO:0000256" key="2">
    <source>
        <dbReference type="ARBA" id="ARBA00004752"/>
    </source>
</evidence>
<name>A0AAW5R1Z5_9HYPH</name>
<keyword evidence="17" id="KW-0573">Peptidoglycan synthesis</keyword>
<dbReference type="Pfam" id="PF00905">
    <property type="entry name" value="Transpeptidase"/>
    <property type="match status" value="1"/>
</dbReference>
<dbReference type="GO" id="GO:0009002">
    <property type="term" value="F:serine-type D-Ala-D-Ala carboxypeptidase activity"/>
    <property type="evidence" value="ECO:0007669"/>
    <property type="project" value="UniProtKB-EC"/>
</dbReference>
<organism evidence="31 32">
    <name type="scientific">Microbaculum marinisediminis</name>
    <dbReference type="NCBI Taxonomy" id="2931392"/>
    <lineage>
        <taxon>Bacteria</taxon>
        <taxon>Pseudomonadati</taxon>
        <taxon>Pseudomonadota</taxon>
        <taxon>Alphaproteobacteria</taxon>
        <taxon>Hyphomicrobiales</taxon>
        <taxon>Tepidamorphaceae</taxon>
        <taxon>Microbaculum</taxon>
    </lineage>
</organism>
<dbReference type="InterPro" id="IPR001264">
    <property type="entry name" value="Glyco_trans_51"/>
</dbReference>
<dbReference type="PANTHER" id="PTHR32282:SF27">
    <property type="entry name" value="PENICILLIN-BINDING PROTEIN 1A"/>
    <property type="match status" value="1"/>
</dbReference>
<evidence type="ECO:0000259" key="30">
    <source>
        <dbReference type="Pfam" id="PF17092"/>
    </source>
</evidence>
<evidence type="ECO:0000256" key="1">
    <source>
        <dbReference type="ARBA" id="ARBA00004249"/>
    </source>
</evidence>
<evidence type="ECO:0000256" key="18">
    <source>
        <dbReference type="ARBA" id="ARBA00022989"/>
    </source>
</evidence>
<evidence type="ECO:0000256" key="5">
    <source>
        <dbReference type="ARBA" id="ARBA00012448"/>
    </source>
</evidence>
<feature type="domain" description="Glycosyl transferase family 51" evidence="29">
    <location>
        <begin position="57"/>
        <end position="237"/>
    </location>
</feature>
<dbReference type="InterPro" id="IPR036950">
    <property type="entry name" value="PBP_transglycosylase"/>
</dbReference>
<evidence type="ECO:0000256" key="27">
    <source>
        <dbReference type="SAM" id="Phobius"/>
    </source>
</evidence>
<keyword evidence="18 27" id="KW-1133">Transmembrane helix</keyword>
<dbReference type="Pfam" id="PF00912">
    <property type="entry name" value="Transgly"/>
    <property type="match status" value="1"/>
</dbReference>
<dbReference type="EC" id="2.4.99.28" evidence="24"/>
<keyword evidence="16" id="KW-0735">Signal-anchor</keyword>
<comment type="similarity">
    <text evidence="4">In the N-terminal section; belongs to the glycosyltransferase 51 family.</text>
</comment>
<dbReference type="InterPro" id="IPR001460">
    <property type="entry name" value="PCN-bd_Tpept"/>
</dbReference>
<evidence type="ECO:0000256" key="13">
    <source>
        <dbReference type="ARBA" id="ARBA00022692"/>
    </source>
</evidence>
<dbReference type="GO" id="GO:0030288">
    <property type="term" value="C:outer membrane-bounded periplasmic space"/>
    <property type="evidence" value="ECO:0007669"/>
    <property type="project" value="TreeGrafter"/>
</dbReference>
<evidence type="ECO:0000256" key="10">
    <source>
        <dbReference type="ARBA" id="ARBA00022670"/>
    </source>
</evidence>
<evidence type="ECO:0000256" key="21">
    <source>
        <dbReference type="ARBA" id="ARBA00023268"/>
    </source>
</evidence>
<keyword evidence="32" id="KW-1185">Reference proteome</keyword>
<proteinExistence type="inferred from homology"/>
<dbReference type="EMBL" id="JALIDZ010000006">
    <property type="protein sequence ID" value="MCT8973139.1"/>
    <property type="molecule type" value="Genomic_DNA"/>
</dbReference>
<comment type="catalytic activity">
    <reaction evidence="23">
        <text>Preferential cleavage: (Ac)2-L-Lys-D-Ala-|-D-Ala. Also transpeptidation of peptidyl-alanyl moieties that are N-acyl substituents of D-alanine.</text>
        <dbReference type="EC" id="3.4.16.4"/>
    </reaction>
</comment>
<keyword evidence="7" id="KW-1003">Cell membrane</keyword>
<dbReference type="FunFam" id="1.10.3810.10:FF:000003">
    <property type="entry name" value="Penicillin-binding protein 1a"/>
    <property type="match status" value="1"/>
</dbReference>
<evidence type="ECO:0000256" key="9">
    <source>
        <dbReference type="ARBA" id="ARBA00022645"/>
    </source>
</evidence>
<sequence>MLWRFIGFLFTAGVILFVVGAAGAAYLLWKVSGDLPDYASLREYEPPVMTRVHAADGELVAEYAVERRLFMPIQGVPRQVIEAFLSAEDKNFYSHFGIDPVGIFRAAVENAQNLMRGGGRSLVGGSSITQQVAKNFLLTSEKSYERKLKEALLALRIENAFTKDQILELYLNEIYLGLGAYGIAAAALIYFDKSVDTLTIAEAAYLAALPKAPNNYHPFRQPERAIERRNWVIDRMEENGFITPDEADAARNSPLEVKLRPTGARLQAADYFAEEVRRKLYELYGEDGLYKGGLSVRSTLDPKLQVLARSALVKGLIGYDRTRGWRGPVANVDIAGDWGPAVGKVDELSDVEPWHLAVALKVDDEGAVIGLRPDKLPSGQFSERRDVGRIPFEQMKWAGKKAADILKPGDVFYVSPVVNEETGDEEEGVFELQQVPKVSGALVAMDPHTGRVLALVGGFSYAESEFNRATQAMRQPGSSFKPFVYAAALDNGYTPSSVVIDAPIEIVSGGKIWRPQNYGGKFAGPSTLRRGIEKSRNVMTVRLAQDMGMPIIREYSKRFGIYDDLAPYLPMALGAGETTVLRMAGAYSTLANGGRKITPTLIDRVQDRYGRTIYKHDERVCETCNAPQWQGQDEPELIDNREQVLDPYTDYQVISMLEGVVQRGTATILKSVEKPIAGKTGTTNDEKDAWFMGFSPDLTVGVYIGYDQPKPLGRGMTGGRLAAPVVRDFFVGALKDKPAIPFRVPPGIQLVRINATTGLRAGPNSDQNVILEAFKPGQAPPESYSVIGYQDQFGKPLTVSPEADRAVRSGTGGLY</sequence>
<evidence type="ECO:0000256" key="12">
    <source>
        <dbReference type="ARBA" id="ARBA00022679"/>
    </source>
</evidence>
<evidence type="ECO:0000256" key="20">
    <source>
        <dbReference type="ARBA" id="ARBA00023251"/>
    </source>
</evidence>
<keyword evidence="10" id="KW-0645">Protease</keyword>
<comment type="subcellular location">
    <subcellularLocation>
        <location evidence="1">Cell inner membrane</location>
        <topology evidence="1">Single-pass type II membrane protein</topology>
    </subcellularLocation>
</comment>
<keyword evidence="20" id="KW-0046">Antibiotic resistance</keyword>
<dbReference type="InterPro" id="IPR050396">
    <property type="entry name" value="Glycosyltr_51/Transpeptidase"/>
</dbReference>
<evidence type="ECO:0000256" key="24">
    <source>
        <dbReference type="ARBA" id="ARBA00044770"/>
    </source>
</evidence>
<dbReference type="GO" id="GO:0008360">
    <property type="term" value="P:regulation of cell shape"/>
    <property type="evidence" value="ECO:0007669"/>
    <property type="project" value="UniProtKB-KW"/>
</dbReference>
<evidence type="ECO:0000256" key="14">
    <source>
        <dbReference type="ARBA" id="ARBA00022801"/>
    </source>
</evidence>
<evidence type="ECO:0000313" key="32">
    <source>
        <dbReference type="Proteomes" id="UP001320898"/>
    </source>
</evidence>
<dbReference type="EC" id="3.4.16.4" evidence="5"/>
<dbReference type="GO" id="GO:0005886">
    <property type="term" value="C:plasma membrane"/>
    <property type="evidence" value="ECO:0007669"/>
    <property type="project" value="UniProtKB-SubCell"/>
</dbReference>
<dbReference type="Gene3D" id="1.10.3810.10">
    <property type="entry name" value="Biosynthetic peptidoglycan transglycosylase-like"/>
    <property type="match status" value="1"/>
</dbReference>
<dbReference type="Pfam" id="PF17092">
    <property type="entry name" value="PCB_OB"/>
    <property type="match status" value="1"/>
</dbReference>
<keyword evidence="22" id="KW-0961">Cell wall biogenesis/degradation</keyword>
<dbReference type="AlphaFoldDB" id="A0AAW5R1Z5"/>
<keyword evidence="11" id="KW-0328">Glycosyltransferase</keyword>
<comment type="caution">
    <text evidence="31">The sequence shown here is derived from an EMBL/GenBank/DDBJ whole genome shotgun (WGS) entry which is preliminary data.</text>
</comment>
<dbReference type="InterPro" id="IPR031376">
    <property type="entry name" value="PCB_OB"/>
</dbReference>
<dbReference type="SUPFAM" id="SSF56601">
    <property type="entry name" value="beta-lactamase/transpeptidase-like"/>
    <property type="match status" value="1"/>
</dbReference>
<dbReference type="Proteomes" id="UP001320898">
    <property type="component" value="Unassembled WGS sequence"/>
</dbReference>
<dbReference type="Gene3D" id="3.40.710.10">
    <property type="entry name" value="DD-peptidase/beta-lactamase superfamily"/>
    <property type="match status" value="2"/>
</dbReference>
<evidence type="ECO:0000256" key="15">
    <source>
        <dbReference type="ARBA" id="ARBA00022960"/>
    </source>
</evidence>
<comment type="pathway">
    <text evidence="26">Glycan biosynthesis.</text>
</comment>
<comment type="pathway">
    <text evidence="2">Cell wall biogenesis; peptidoglycan biosynthesis.</text>
</comment>
<dbReference type="RefSeq" id="WP_261616719.1">
    <property type="nucleotide sequence ID" value="NZ_JALIDZ010000006.1"/>
</dbReference>
<keyword evidence="14" id="KW-0378">Hydrolase</keyword>
<dbReference type="InterPro" id="IPR023346">
    <property type="entry name" value="Lysozyme-like_dom_sf"/>
</dbReference>
<dbReference type="GO" id="GO:0046677">
    <property type="term" value="P:response to antibiotic"/>
    <property type="evidence" value="ECO:0007669"/>
    <property type="project" value="UniProtKB-KW"/>
</dbReference>
<feature type="domain" description="Penicillin-binding protein OB-like" evidence="30">
    <location>
        <begin position="325"/>
        <end position="438"/>
    </location>
</feature>
<dbReference type="GO" id="GO:0006508">
    <property type="term" value="P:proteolysis"/>
    <property type="evidence" value="ECO:0007669"/>
    <property type="project" value="UniProtKB-KW"/>
</dbReference>
<keyword evidence="19 27" id="KW-0472">Membrane</keyword>
<dbReference type="SUPFAM" id="SSF53955">
    <property type="entry name" value="Lysozyme-like"/>
    <property type="match status" value="1"/>
</dbReference>
<feature type="transmembrane region" description="Helical" evidence="27">
    <location>
        <begin position="6"/>
        <end position="29"/>
    </location>
</feature>
<comment type="similarity">
    <text evidence="3">In the C-terminal section; belongs to the transpeptidase family.</text>
</comment>
<evidence type="ECO:0000256" key="25">
    <source>
        <dbReference type="ARBA" id="ARBA00049902"/>
    </source>
</evidence>
<evidence type="ECO:0000256" key="4">
    <source>
        <dbReference type="ARBA" id="ARBA00007739"/>
    </source>
</evidence>